<dbReference type="InterPro" id="IPR009875">
    <property type="entry name" value="PilZ_domain"/>
</dbReference>
<name>A0A7T5JMU0_9BACL</name>
<evidence type="ECO:0000313" key="2">
    <source>
        <dbReference type="EMBL" id="QQE73469.1"/>
    </source>
</evidence>
<evidence type="ECO:0000313" key="4">
    <source>
        <dbReference type="Proteomes" id="UP000595847"/>
    </source>
</evidence>
<dbReference type="Proteomes" id="UP000677234">
    <property type="component" value="Chromosome"/>
</dbReference>
<proteinExistence type="predicted"/>
<dbReference type="Proteomes" id="UP000595847">
    <property type="component" value="Chromosome"/>
</dbReference>
<feature type="domain" description="PilZ" evidence="1">
    <location>
        <begin position="9"/>
        <end position="116"/>
    </location>
</feature>
<evidence type="ECO:0000259" key="1">
    <source>
        <dbReference type="Pfam" id="PF07238"/>
    </source>
</evidence>
<dbReference type="AlphaFoldDB" id="A0A7T5JMU0"/>
<protein>
    <submittedName>
        <fullName evidence="2">PilZ domain-containing protein</fullName>
    </submittedName>
</protein>
<dbReference type="KEGG" id="bcop:JD108_16445"/>
<reference evidence="3" key="2">
    <citation type="submission" date="2021-04" db="EMBL/GenBank/DDBJ databases">
        <title>Brevibacillus composti FJAT-54423, complete genome.</title>
        <authorList>
            <person name="Tang R."/>
        </authorList>
    </citation>
    <scope>NUCLEOTIDE SEQUENCE</scope>
    <source>
        <strain evidence="3">FJAT-54424</strain>
    </source>
</reference>
<dbReference type="RefSeq" id="WP_198827077.1">
    <property type="nucleotide sequence ID" value="NZ_CP066308.1"/>
</dbReference>
<accession>A0A7T5JMU0</accession>
<reference evidence="2 4" key="1">
    <citation type="submission" date="2020-12" db="EMBL/GenBank/DDBJ databases">
        <title>strain FJAT-54423T represents a novel species of the genus Brevibacillus.</title>
        <authorList>
            <person name="Tang R."/>
        </authorList>
    </citation>
    <scope>NUCLEOTIDE SEQUENCE [LARGE SCALE GENOMIC DNA]</scope>
    <source>
        <strain evidence="2 4">FJAT-54423</strain>
    </source>
</reference>
<dbReference type="EMBL" id="CP066308">
    <property type="protein sequence ID" value="QQE73469.1"/>
    <property type="molecule type" value="Genomic_DNA"/>
</dbReference>
<organism evidence="2 4">
    <name type="scientific">Brevibacillus composti</name>
    <dbReference type="NCBI Taxonomy" id="2796470"/>
    <lineage>
        <taxon>Bacteria</taxon>
        <taxon>Bacillati</taxon>
        <taxon>Bacillota</taxon>
        <taxon>Bacilli</taxon>
        <taxon>Bacillales</taxon>
        <taxon>Paenibacillaceae</taxon>
        <taxon>Brevibacillus</taxon>
    </lineage>
</organism>
<dbReference type="Pfam" id="PF07238">
    <property type="entry name" value="PilZ"/>
    <property type="match status" value="1"/>
</dbReference>
<dbReference type="GO" id="GO:0035438">
    <property type="term" value="F:cyclic-di-GMP binding"/>
    <property type="evidence" value="ECO:0007669"/>
    <property type="project" value="InterPro"/>
</dbReference>
<keyword evidence="5" id="KW-1185">Reference proteome</keyword>
<dbReference type="EMBL" id="CP073708">
    <property type="protein sequence ID" value="QUO40551.1"/>
    <property type="molecule type" value="Genomic_DNA"/>
</dbReference>
<evidence type="ECO:0000313" key="5">
    <source>
        <dbReference type="Proteomes" id="UP000677234"/>
    </source>
</evidence>
<evidence type="ECO:0000313" key="3">
    <source>
        <dbReference type="EMBL" id="QUO40551.1"/>
    </source>
</evidence>
<gene>
    <name evidence="2" type="ORF">JD108_16445</name>
    <name evidence="3" type="ORF">KDJ56_16390</name>
</gene>
<sequence>MNGVKTGKQRDYFRLKLDPPLRSRMTIVMIKGKTLEVGSAEVLIEDIGGGGLRFLSDLKLPVNDQLVLQFETEVYSQQLKTYGHVVRSSPWSETIYEYAVKFTMDESAHAEVNRLVNSLAIRFRQRGSLPSGWFLQGDRKDFFHIE</sequence>